<evidence type="ECO:0000313" key="2">
    <source>
        <dbReference type="EMBL" id="VDK56189.1"/>
    </source>
</evidence>
<feature type="compositionally biased region" description="Basic and acidic residues" evidence="1">
    <location>
        <begin position="147"/>
        <end position="176"/>
    </location>
</feature>
<feature type="compositionally biased region" description="Polar residues" evidence="1">
    <location>
        <begin position="110"/>
        <end position="134"/>
    </location>
</feature>
<accession>A0A3P6R5Z4</accession>
<protein>
    <submittedName>
        <fullName evidence="2">Uncharacterized protein</fullName>
    </submittedName>
</protein>
<dbReference type="EMBL" id="UYRT01016660">
    <property type="protein sequence ID" value="VDK56189.1"/>
    <property type="molecule type" value="Genomic_DNA"/>
</dbReference>
<evidence type="ECO:0000313" key="3">
    <source>
        <dbReference type="Proteomes" id="UP000271098"/>
    </source>
</evidence>
<gene>
    <name evidence="2" type="ORF">GPUH_LOCUS6808</name>
</gene>
<dbReference type="AlphaFoldDB" id="A0A3P6R5Z4"/>
<feature type="region of interest" description="Disordered" evidence="1">
    <location>
        <begin position="1"/>
        <end position="176"/>
    </location>
</feature>
<organism evidence="2 3">
    <name type="scientific">Gongylonema pulchrum</name>
    <dbReference type="NCBI Taxonomy" id="637853"/>
    <lineage>
        <taxon>Eukaryota</taxon>
        <taxon>Metazoa</taxon>
        <taxon>Ecdysozoa</taxon>
        <taxon>Nematoda</taxon>
        <taxon>Chromadorea</taxon>
        <taxon>Rhabditida</taxon>
        <taxon>Spirurina</taxon>
        <taxon>Spiruromorpha</taxon>
        <taxon>Spiruroidea</taxon>
        <taxon>Gongylonematidae</taxon>
        <taxon>Gongylonema</taxon>
    </lineage>
</organism>
<feature type="compositionally biased region" description="Basic and acidic residues" evidence="1">
    <location>
        <begin position="67"/>
        <end position="76"/>
    </location>
</feature>
<evidence type="ECO:0000256" key="1">
    <source>
        <dbReference type="SAM" id="MobiDB-lite"/>
    </source>
</evidence>
<keyword evidence="3" id="KW-1185">Reference proteome</keyword>
<sequence length="176" mass="19392">MNRRNQNAAIGYRSYKHNESQEALGAEHLIQKEKENAYSTPNDIDAKRSTRGNRGYRNPLYTSSTVKVRETYDRTTGDGNVYDKAGTGTDTGTGTGGEVELAAESKARRQLNTSGIRRNGQSSAERVSSSTPSRSAIPLPAPYSTRETFEERTEEKYHVEEEASKSGGGSDHKELL</sequence>
<dbReference type="OrthoDB" id="5857635at2759"/>
<reference evidence="2 3" key="1">
    <citation type="submission" date="2018-11" db="EMBL/GenBank/DDBJ databases">
        <authorList>
            <consortium name="Pathogen Informatics"/>
        </authorList>
    </citation>
    <scope>NUCLEOTIDE SEQUENCE [LARGE SCALE GENOMIC DNA]</scope>
</reference>
<proteinExistence type="predicted"/>
<dbReference type="Proteomes" id="UP000271098">
    <property type="component" value="Unassembled WGS sequence"/>
</dbReference>
<name>A0A3P6R5Z4_9BILA</name>